<keyword evidence="1" id="KW-0732">Signal</keyword>
<dbReference type="Proteomes" id="UP000184287">
    <property type="component" value="Unassembled WGS sequence"/>
</dbReference>
<dbReference type="GO" id="GO:0016020">
    <property type="term" value="C:membrane"/>
    <property type="evidence" value="ECO:0007669"/>
    <property type="project" value="TreeGrafter"/>
</dbReference>
<dbReference type="GO" id="GO:0047372">
    <property type="term" value="F:monoacylglycerol lipase activity"/>
    <property type="evidence" value="ECO:0007669"/>
    <property type="project" value="TreeGrafter"/>
</dbReference>
<dbReference type="InterPro" id="IPR029058">
    <property type="entry name" value="AB_hydrolase_fold"/>
</dbReference>
<feature type="chain" id="PRO_5012024999" evidence="1">
    <location>
        <begin position="22"/>
        <end position="285"/>
    </location>
</feature>
<dbReference type="GO" id="GO:0046464">
    <property type="term" value="P:acylglycerol catabolic process"/>
    <property type="evidence" value="ECO:0007669"/>
    <property type="project" value="TreeGrafter"/>
</dbReference>
<evidence type="ECO:0000256" key="1">
    <source>
        <dbReference type="SAM" id="SignalP"/>
    </source>
</evidence>
<sequence>MKMYLSILCLTFLSASSALFAQQAKPGKGYASVNGIQMYYEISGKGEPLVLLHGGLGSTGMFNSILPALIADRQVIAVDLYGHGRTALVNRPMTMKDMANDVSGLLQKLGLKKADILGYSMGGGVALQLAFQHPDMVRKLVIVSAGFAREGYFPEILAMQEQMNAGTAEFLKKTPIYQSYVSIAPRPDDFSSLITATSEMIRKPYDWSEDVKKLRMPVLLIYGDADMIRTEHMVQFYHLLGGGLKDAGWNREHMSQNRLAILPNLTHYEVFQAPETVKAVTQFLK</sequence>
<evidence type="ECO:0000313" key="3">
    <source>
        <dbReference type="EMBL" id="SHF42826.1"/>
    </source>
</evidence>
<feature type="signal peptide" evidence="1">
    <location>
        <begin position="1"/>
        <end position="21"/>
    </location>
</feature>
<feature type="domain" description="AB hydrolase-1" evidence="2">
    <location>
        <begin position="48"/>
        <end position="195"/>
    </location>
</feature>
<name>A0A1M5BK31_9SPHI</name>
<dbReference type="PRINTS" id="PR00111">
    <property type="entry name" value="ABHYDROLASE"/>
</dbReference>
<dbReference type="STRING" id="288992.SAMN04488522_1021231"/>
<evidence type="ECO:0000259" key="2">
    <source>
        <dbReference type="Pfam" id="PF00561"/>
    </source>
</evidence>
<dbReference type="SUPFAM" id="SSF53474">
    <property type="entry name" value="alpha/beta-Hydrolases"/>
    <property type="match status" value="1"/>
</dbReference>
<dbReference type="InterPro" id="IPR000073">
    <property type="entry name" value="AB_hydrolase_1"/>
</dbReference>
<dbReference type="Gene3D" id="3.40.50.1820">
    <property type="entry name" value="alpha/beta hydrolase"/>
    <property type="match status" value="1"/>
</dbReference>
<dbReference type="EMBL" id="FQUQ01000002">
    <property type="protein sequence ID" value="SHF42826.1"/>
    <property type="molecule type" value="Genomic_DNA"/>
</dbReference>
<dbReference type="InterPro" id="IPR050266">
    <property type="entry name" value="AB_hydrolase_sf"/>
</dbReference>
<dbReference type="PANTHER" id="PTHR43798:SF33">
    <property type="entry name" value="HYDROLASE, PUTATIVE (AFU_ORTHOLOGUE AFUA_2G14860)-RELATED"/>
    <property type="match status" value="1"/>
</dbReference>
<organism evidence="3 4">
    <name type="scientific">Pedobacter caeni</name>
    <dbReference type="NCBI Taxonomy" id="288992"/>
    <lineage>
        <taxon>Bacteria</taxon>
        <taxon>Pseudomonadati</taxon>
        <taxon>Bacteroidota</taxon>
        <taxon>Sphingobacteriia</taxon>
        <taxon>Sphingobacteriales</taxon>
        <taxon>Sphingobacteriaceae</taxon>
        <taxon>Pedobacter</taxon>
    </lineage>
</organism>
<accession>A0A1M5BK31</accession>
<gene>
    <name evidence="3" type="ORF">SAMN04488522_1021231</name>
</gene>
<keyword evidence="4" id="KW-1185">Reference proteome</keyword>
<dbReference type="Pfam" id="PF00561">
    <property type="entry name" value="Abhydrolase_1"/>
    <property type="match status" value="1"/>
</dbReference>
<dbReference type="AlphaFoldDB" id="A0A1M5BK31"/>
<evidence type="ECO:0000313" key="4">
    <source>
        <dbReference type="Proteomes" id="UP000184287"/>
    </source>
</evidence>
<dbReference type="PANTHER" id="PTHR43798">
    <property type="entry name" value="MONOACYLGLYCEROL LIPASE"/>
    <property type="match status" value="1"/>
</dbReference>
<proteinExistence type="predicted"/>
<reference evidence="4" key="1">
    <citation type="submission" date="2016-11" db="EMBL/GenBank/DDBJ databases">
        <authorList>
            <person name="Varghese N."/>
            <person name="Submissions S."/>
        </authorList>
    </citation>
    <scope>NUCLEOTIDE SEQUENCE [LARGE SCALE GENOMIC DNA]</scope>
    <source>
        <strain evidence="4">DSM 16990</strain>
    </source>
</reference>
<dbReference type="OrthoDB" id="2247630at2"/>
<protein>
    <submittedName>
        <fullName evidence="3">Pimeloyl-ACP methyl ester carboxylesterase</fullName>
    </submittedName>
</protein>
<dbReference type="RefSeq" id="WP_073231515.1">
    <property type="nucleotide sequence ID" value="NZ_FQUQ01000002.1"/>
</dbReference>